<feature type="region of interest" description="Disordered" evidence="2">
    <location>
        <begin position="1182"/>
        <end position="1323"/>
    </location>
</feature>
<proteinExistence type="predicted"/>
<dbReference type="Proteomes" id="UP000223606">
    <property type="component" value="Chromosome 1"/>
</dbReference>
<feature type="compositionally biased region" description="Basic and acidic residues" evidence="2">
    <location>
        <begin position="1205"/>
        <end position="1233"/>
    </location>
</feature>
<protein>
    <recommendedName>
        <fullName evidence="3">AsmA domain-containing protein</fullName>
    </recommendedName>
</protein>
<dbReference type="KEGG" id="hdi:HDIA_2883"/>
<keyword evidence="1" id="KW-0175">Coiled coil</keyword>
<dbReference type="PANTHER" id="PTHR30441:SF4">
    <property type="entry name" value="PROTEIN ASMA"/>
    <property type="match status" value="1"/>
</dbReference>
<feature type="coiled-coil region" evidence="1">
    <location>
        <begin position="1091"/>
        <end position="1149"/>
    </location>
</feature>
<dbReference type="PANTHER" id="PTHR30441">
    <property type="entry name" value="DUF748 DOMAIN-CONTAINING PROTEIN"/>
    <property type="match status" value="1"/>
</dbReference>
<dbReference type="EMBL" id="LT960614">
    <property type="protein sequence ID" value="SON56424.1"/>
    <property type="molecule type" value="Genomic_DNA"/>
</dbReference>
<dbReference type="InterPro" id="IPR017023">
    <property type="entry name" value="UCP034039"/>
</dbReference>
<feature type="compositionally biased region" description="Low complexity" evidence="2">
    <location>
        <begin position="1234"/>
        <end position="1249"/>
    </location>
</feature>
<dbReference type="InterPro" id="IPR052894">
    <property type="entry name" value="AsmA-related"/>
</dbReference>
<dbReference type="GO" id="GO:0090313">
    <property type="term" value="P:regulation of protein targeting to membrane"/>
    <property type="evidence" value="ECO:0007669"/>
    <property type="project" value="TreeGrafter"/>
</dbReference>
<reference evidence="5" key="1">
    <citation type="submission" date="2017-09" db="EMBL/GenBank/DDBJ databases">
        <title>Genome sequence of Nannocystis excedens DSM 71.</title>
        <authorList>
            <person name="Blom J."/>
        </authorList>
    </citation>
    <scope>NUCLEOTIDE SEQUENCE [LARGE SCALE GENOMIC DNA]</scope>
    <source>
        <strain evidence="5">type strain: E19</strain>
    </source>
</reference>
<dbReference type="GO" id="GO:0005886">
    <property type="term" value="C:plasma membrane"/>
    <property type="evidence" value="ECO:0007669"/>
    <property type="project" value="TreeGrafter"/>
</dbReference>
<dbReference type="OrthoDB" id="9816380at2"/>
<feature type="compositionally biased region" description="Basic and acidic residues" evidence="2">
    <location>
        <begin position="1250"/>
        <end position="1271"/>
    </location>
</feature>
<dbReference type="Pfam" id="PF05170">
    <property type="entry name" value="AsmA"/>
    <property type="match status" value="2"/>
</dbReference>
<feature type="compositionally biased region" description="Pro residues" evidence="2">
    <location>
        <begin position="1310"/>
        <end position="1323"/>
    </location>
</feature>
<feature type="compositionally biased region" description="Basic and acidic residues" evidence="2">
    <location>
        <begin position="1182"/>
        <end position="1197"/>
    </location>
</feature>
<keyword evidence="5" id="KW-1185">Reference proteome</keyword>
<dbReference type="PIRSF" id="PIRSF034039">
    <property type="entry name" value="UCP034039"/>
    <property type="match status" value="1"/>
</dbReference>
<feature type="domain" description="AsmA" evidence="3">
    <location>
        <begin position="3"/>
        <end position="108"/>
    </location>
</feature>
<dbReference type="InterPro" id="IPR007844">
    <property type="entry name" value="AsmA"/>
</dbReference>
<name>A0A2C9D7X0_9HYPH</name>
<evidence type="ECO:0000313" key="5">
    <source>
        <dbReference type="Proteomes" id="UP000223606"/>
    </source>
</evidence>
<accession>A0A2C9D7X0</accession>
<evidence type="ECO:0000256" key="2">
    <source>
        <dbReference type="SAM" id="MobiDB-lite"/>
    </source>
</evidence>
<gene>
    <name evidence="4" type="ORF">HDIA_2883</name>
</gene>
<feature type="domain" description="AsmA" evidence="3">
    <location>
        <begin position="821"/>
        <end position="1017"/>
    </location>
</feature>
<organism evidence="4 5">
    <name type="scientific">Hartmannibacter diazotrophicus</name>
    <dbReference type="NCBI Taxonomy" id="1482074"/>
    <lineage>
        <taxon>Bacteria</taxon>
        <taxon>Pseudomonadati</taxon>
        <taxon>Pseudomonadota</taxon>
        <taxon>Alphaproteobacteria</taxon>
        <taxon>Hyphomicrobiales</taxon>
        <taxon>Pleomorphomonadaceae</taxon>
        <taxon>Hartmannibacter</taxon>
    </lineage>
</organism>
<evidence type="ECO:0000259" key="3">
    <source>
        <dbReference type="Pfam" id="PF05170"/>
    </source>
</evidence>
<evidence type="ECO:0000256" key="1">
    <source>
        <dbReference type="SAM" id="Coils"/>
    </source>
</evidence>
<sequence length="1323" mass="136595">MGPLFVDWNAFRSDFEKQAEALIGHKVRVDGSADAQFLPLPSLTFNDVRIGEAGTPPLMTVKKFSVRLELFPLLTGEIRVINMTLERPTANVHIDDKGGFEWLSTTMTQRIDPKKVILEKVEIVGGRLNLLDDRRGTTYTASDFNAVVDARSLAGPYKLEGAAVFNGEPAMIRASAGEIGAADGTRVGLEITPANHPFSIVVDGLTTVKDDVPSLAGKLTVQRLIAKDDTETRPLRLTSDLELDPFRLLLKDGELRFGTEDKSLVFTGAANVTFGVDPTFDAVVSARQIDVDRALGGGAQSPVGFDEALQGLGAALASLPVPPISGQLGFDIPGLVVGGDLIQNLRFDASVRSGQWHIEQLEARLPGQSELAATGDIKLVPGLAFKGHAALASRQPSALIAWWRPGNETGRLAAFTLGADVTASADHVVLDNLSATIADADVAGSIDFTPAIRGRKPLLVLSLSAETLDLDAARALAGLIAGKDPAKTVESADLALNLSAGTLVSGNLSAGGVDINARVEGGAVTLDRFKIDDVGGVSVNASGKIVDVIGAPDGRIEASLTADKAADAVALVNALMPGTSAAELFRTSAPVLMPLRLRAKLDARARGKGSILSAEVDGDAGASKIDTRVTFEGHVDEWRDSSIGFDLNLQGPNGARLMRQLGFDVDDGGKPGAGKVVASANGTPATGMDVTANASLGNTSVAVKGNATFAEGQRPTTALDVAIRSDDIGPVLALGGPTLASLVETLPIDVSVHVDSQQDKVTLADIKGTAIGTPVTGDLALDLAPQRPSLTGQLSLGEASLAGFAELALGSGTLEPPVTSDTVWPDVPFGPSLVEGLDGDIAVTTSRLDLADGFTLANAAFHLRSSATGFAIDDMTGGIAGGRTTASLVIKRQDSGSAHVALRASLTGGALEDVIWRSDDRPVATGALDLNVDLSGSGRTLAGIIAGLGGGGNVTVTDGRLRSFNPAAFDAVTRAVDAGLGLDDAEIEKAFAAQVNSGDLAFSRLDGAFSAAAGTLRAPRIILEGVRAKTDATATVDLVNDSLLSDWTMSVDPGDDAVTGATPQAAILFRGPIEAPQRRIDVTAFTAYLTLRSFEREVQRVEAMQSDIQEREVFTRQLKRMKQDQEQAARDAEAARIAAEEAAKAAAEKAAADQAAQEKAAQDAAEAASRDAEARAAAEKAAAERAAVERAAAEKAAAEQAAKAAAEKAAAEEAARAAAEKAAAERAAAEKAAAEAAAKAAEEQAAAEKAAAEKAAAEKAAAERAAAEKAAAEQARQPAADGQGADAIPPDSDAFTDLIKRQLDQLDMQPLPPPVNVAPPPGQ</sequence>
<evidence type="ECO:0000313" key="4">
    <source>
        <dbReference type="EMBL" id="SON56424.1"/>
    </source>
</evidence>